<dbReference type="RefSeq" id="WP_131257473.1">
    <property type="nucleotide sequence ID" value="NZ_JBHSUS010000001.1"/>
</dbReference>
<dbReference type="EMBL" id="JBHSUS010000001">
    <property type="protein sequence ID" value="MFC6439249.1"/>
    <property type="molecule type" value="Genomic_DNA"/>
</dbReference>
<organism evidence="1 2">
    <name type="scientific">Pseudobowmanella zhangzhouensis</name>
    <dbReference type="NCBI Taxonomy" id="1537679"/>
    <lineage>
        <taxon>Bacteria</taxon>
        <taxon>Pseudomonadati</taxon>
        <taxon>Pseudomonadota</taxon>
        <taxon>Gammaproteobacteria</taxon>
        <taxon>Alteromonadales</taxon>
        <taxon>Alteromonadaceae</taxon>
    </lineage>
</organism>
<dbReference type="Proteomes" id="UP001596364">
    <property type="component" value="Unassembled WGS sequence"/>
</dbReference>
<evidence type="ECO:0000313" key="2">
    <source>
        <dbReference type="Proteomes" id="UP001596364"/>
    </source>
</evidence>
<evidence type="ECO:0000313" key="1">
    <source>
        <dbReference type="EMBL" id="MFC6439249.1"/>
    </source>
</evidence>
<accession>A0ABW1XKR3</accession>
<comment type="caution">
    <text evidence="1">The sequence shown here is derived from an EMBL/GenBank/DDBJ whole genome shotgun (WGS) entry which is preliminary data.</text>
</comment>
<reference evidence="2" key="1">
    <citation type="journal article" date="2019" name="Int. J. Syst. Evol. Microbiol.">
        <title>The Global Catalogue of Microorganisms (GCM) 10K type strain sequencing project: providing services to taxonomists for standard genome sequencing and annotation.</title>
        <authorList>
            <consortium name="The Broad Institute Genomics Platform"/>
            <consortium name="The Broad Institute Genome Sequencing Center for Infectious Disease"/>
            <person name="Wu L."/>
            <person name="Ma J."/>
        </authorList>
    </citation>
    <scope>NUCLEOTIDE SEQUENCE [LARGE SCALE GENOMIC DNA]</scope>
    <source>
        <strain evidence="2">CGMCC 1.16031</strain>
    </source>
</reference>
<keyword evidence="2" id="KW-1185">Reference proteome</keyword>
<name>A0ABW1XKR3_9ALTE</name>
<proteinExistence type="predicted"/>
<gene>
    <name evidence="1" type="ORF">ACFP85_03690</name>
</gene>
<sequence>MLQISKADKFGSFTLHYANQVLHAEVHGVCGLNLAQYFVDAVNQIVEQIDDPYWGYLGDLSALDGFNQQALDIIFPAHRLAIAKGCVVDAYCFDSPLTRTQIQLIRSSAGIQSSLNERVFHELGQANAYLRQQLASISQYSRSR</sequence>
<protein>
    <submittedName>
        <fullName evidence="1">Uncharacterized protein</fullName>
    </submittedName>
</protein>